<dbReference type="Proteomes" id="UP000009328">
    <property type="component" value="Unassembled WGS sequence"/>
</dbReference>
<dbReference type="InterPro" id="IPR036259">
    <property type="entry name" value="MFS_trans_sf"/>
</dbReference>
<keyword evidence="2" id="KW-0813">Transport</keyword>
<dbReference type="PANTHER" id="PTHR43791:SF101">
    <property type="entry name" value="HIGH-AFFINITY NICOTINIC ACID TRANSPORTER"/>
    <property type="match status" value="1"/>
</dbReference>
<gene>
    <name evidence="9" type="ORF">BN7_1001</name>
</gene>
<feature type="transmembrane region" description="Helical" evidence="7">
    <location>
        <begin position="430"/>
        <end position="451"/>
    </location>
</feature>
<organism evidence="9 10">
    <name type="scientific">Wickerhamomyces ciferrii (strain ATCC 14091 / BCRC 22168 / CBS 111 / JCM 3599 / NBRC 0793 / NRRL Y-1031 F-60-10)</name>
    <name type="common">Yeast</name>
    <name type="synonym">Pichia ciferrii</name>
    <dbReference type="NCBI Taxonomy" id="1206466"/>
    <lineage>
        <taxon>Eukaryota</taxon>
        <taxon>Fungi</taxon>
        <taxon>Dikarya</taxon>
        <taxon>Ascomycota</taxon>
        <taxon>Saccharomycotina</taxon>
        <taxon>Saccharomycetes</taxon>
        <taxon>Phaffomycetales</taxon>
        <taxon>Wickerhamomycetaceae</taxon>
        <taxon>Wickerhamomyces</taxon>
    </lineage>
</organism>
<dbReference type="Pfam" id="PF07690">
    <property type="entry name" value="MFS_1"/>
    <property type="match status" value="1"/>
</dbReference>
<evidence type="ECO:0000256" key="1">
    <source>
        <dbReference type="ARBA" id="ARBA00004141"/>
    </source>
</evidence>
<feature type="transmembrane region" description="Helical" evidence="7">
    <location>
        <begin position="311"/>
        <end position="331"/>
    </location>
</feature>
<feature type="transmembrane region" description="Helical" evidence="7">
    <location>
        <begin position="173"/>
        <end position="193"/>
    </location>
</feature>
<keyword evidence="3 7" id="KW-0812">Transmembrane</keyword>
<proteinExistence type="predicted"/>
<dbReference type="GO" id="GO:0022857">
    <property type="term" value="F:transmembrane transporter activity"/>
    <property type="evidence" value="ECO:0007669"/>
    <property type="project" value="InterPro"/>
</dbReference>
<feature type="transmembrane region" description="Helical" evidence="7">
    <location>
        <begin position="363"/>
        <end position="386"/>
    </location>
</feature>
<feature type="compositionally biased region" description="Basic and acidic residues" evidence="6">
    <location>
        <begin position="1"/>
        <end position="10"/>
    </location>
</feature>
<dbReference type="Gene3D" id="1.20.1250.20">
    <property type="entry name" value="MFS general substrate transporter like domains"/>
    <property type="match status" value="2"/>
</dbReference>
<feature type="transmembrane region" description="Helical" evidence="7">
    <location>
        <begin position="85"/>
        <end position="104"/>
    </location>
</feature>
<evidence type="ECO:0000256" key="4">
    <source>
        <dbReference type="ARBA" id="ARBA00022989"/>
    </source>
</evidence>
<dbReference type="PROSITE" id="PS50850">
    <property type="entry name" value="MFS"/>
    <property type="match status" value="1"/>
</dbReference>
<feature type="region of interest" description="Disordered" evidence="6">
    <location>
        <begin position="1"/>
        <end position="23"/>
    </location>
</feature>
<evidence type="ECO:0000256" key="5">
    <source>
        <dbReference type="ARBA" id="ARBA00023136"/>
    </source>
</evidence>
<dbReference type="FunFam" id="1.20.1250.20:FF:000013">
    <property type="entry name" value="MFS general substrate transporter"/>
    <property type="match status" value="1"/>
</dbReference>
<evidence type="ECO:0000256" key="3">
    <source>
        <dbReference type="ARBA" id="ARBA00022692"/>
    </source>
</evidence>
<evidence type="ECO:0000256" key="6">
    <source>
        <dbReference type="SAM" id="MobiDB-lite"/>
    </source>
</evidence>
<dbReference type="AlphaFoldDB" id="K0K984"/>
<keyword evidence="5 7" id="KW-0472">Membrane</keyword>
<dbReference type="EMBL" id="CAIF01000020">
    <property type="protein sequence ID" value="CCH41460.1"/>
    <property type="molecule type" value="Genomic_DNA"/>
</dbReference>
<feature type="domain" description="Major facilitator superfamily (MFS) profile" evidence="8">
    <location>
        <begin position="45"/>
        <end position="458"/>
    </location>
</feature>
<feature type="transmembrane region" description="Helical" evidence="7">
    <location>
        <begin position="137"/>
        <end position="161"/>
    </location>
</feature>
<evidence type="ECO:0000313" key="9">
    <source>
        <dbReference type="EMBL" id="CCH41460.1"/>
    </source>
</evidence>
<sequence length="488" mass="54528">MSIPKEKDELTITQSKESISPLSDPNDPLFQKIESQLIKKFDFIIIPCLSLAYLYSNLDKANIGNAQAAGMSEDLGLTGNQYGNVVSLLFVTYVIFEVPIAICLKKIGTRKSLSILTLCFGIVCLCTSFVQNYKSLLAMRMLLGLFESGIIPVINVMLSMCYTKQEMAKRCSIIYSASAAAGAFGGLLAFGLIKINAHGWEGWRWLFAIEGVLTISSFPILVILLPPGDLTQTWWLTTDEKTVLKTRLSIYPDFYQDEKFSWSEIKRSFIDIDVLILYTYEFCVDLTLFGISTFLPSIIKGMGYDKYKTQLLTIPFYSLALLSFMGMAWISDKLQHRGGFLIIGLIMEIIGYSILISQDSLGARYTGCMLISLGIYVCSALSIMWINNNCAGHYKRATSAGMMTTIGSIAGVLAGQIYTMDSAPRYLKGLKITLGLTVLAMVLVIVVLYYYKTQNDKRGKELKRLEDQGLDINVKPENDRSVYFKFML</sequence>
<dbReference type="GO" id="GO:0016020">
    <property type="term" value="C:membrane"/>
    <property type="evidence" value="ECO:0007669"/>
    <property type="project" value="UniProtKB-SubCell"/>
</dbReference>
<dbReference type="HOGENOM" id="CLU_001265_0_1_1"/>
<dbReference type="FunFam" id="1.20.1250.20:FF:000018">
    <property type="entry name" value="MFS transporter permease"/>
    <property type="match status" value="1"/>
</dbReference>
<dbReference type="STRING" id="1206466.K0K984"/>
<accession>K0K984</accession>
<name>K0K984_WICCF</name>
<comment type="subcellular location">
    <subcellularLocation>
        <location evidence="1">Membrane</location>
        <topology evidence="1">Multi-pass membrane protein</topology>
    </subcellularLocation>
</comment>
<feature type="transmembrane region" description="Helical" evidence="7">
    <location>
        <begin position="275"/>
        <end position="299"/>
    </location>
</feature>
<dbReference type="PANTHER" id="PTHR43791">
    <property type="entry name" value="PERMEASE-RELATED"/>
    <property type="match status" value="1"/>
</dbReference>
<protein>
    <submittedName>
        <fullName evidence="9">Transporter</fullName>
    </submittedName>
</protein>
<dbReference type="eggNOG" id="KOG2533">
    <property type="taxonomic scope" value="Eukaryota"/>
</dbReference>
<keyword evidence="10" id="KW-1185">Reference proteome</keyword>
<evidence type="ECO:0000256" key="7">
    <source>
        <dbReference type="SAM" id="Phobius"/>
    </source>
</evidence>
<evidence type="ECO:0000256" key="2">
    <source>
        <dbReference type="ARBA" id="ARBA00022448"/>
    </source>
</evidence>
<dbReference type="SUPFAM" id="SSF103473">
    <property type="entry name" value="MFS general substrate transporter"/>
    <property type="match status" value="1"/>
</dbReference>
<feature type="compositionally biased region" description="Polar residues" evidence="6">
    <location>
        <begin position="11"/>
        <end position="23"/>
    </location>
</feature>
<evidence type="ECO:0000259" key="8">
    <source>
        <dbReference type="PROSITE" id="PS50850"/>
    </source>
</evidence>
<dbReference type="InParanoid" id="K0K984"/>
<feature type="transmembrane region" description="Helical" evidence="7">
    <location>
        <begin position="205"/>
        <end position="225"/>
    </location>
</feature>
<dbReference type="InterPro" id="IPR020846">
    <property type="entry name" value="MFS_dom"/>
</dbReference>
<comment type="caution">
    <text evidence="9">The sequence shown here is derived from an EMBL/GenBank/DDBJ whole genome shotgun (WGS) entry which is preliminary data.</text>
</comment>
<feature type="transmembrane region" description="Helical" evidence="7">
    <location>
        <begin position="398"/>
        <end position="418"/>
    </location>
</feature>
<feature type="transmembrane region" description="Helical" evidence="7">
    <location>
        <begin position="113"/>
        <end position="131"/>
    </location>
</feature>
<reference evidence="9 10" key="1">
    <citation type="journal article" date="2012" name="Eukaryot. Cell">
        <title>Draft genome sequence of Wickerhamomyces ciferrii NRRL Y-1031 F-60-10.</title>
        <authorList>
            <person name="Schneider J."/>
            <person name="Andrea H."/>
            <person name="Blom J."/>
            <person name="Jaenicke S."/>
            <person name="Ruckert C."/>
            <person name="Schorsch C."/>
            <person name="Szczepanowski R."/>
            <person name="Farwick M."/>
            <person name="Goesmann A."/>
            <person name="Puhler A."/>
            <person name="Schaffer S."/>
            <person name="Tauch A."/>
            <person name="Kohler T."/>
            <person name="Brinkrolf K."/>
        </authorList>
    </citation>
    <scope>NUCLEOTIDE SEQUENCE [LARGE SCALE GENOMIC DNA]</scope>
    <source>
        <strain evidence="10">ATCC 14091 / BCRC 22168 / CBS 111 / JCM 3599 / NBRC 0793 / NRRL Y-1031 F-60-10</strain>
    </source>
</reference>
<keyword evidence="4 7" id="KW-1133">Transmembrane helix</keyword>
<dbReference type="InterPro" id="IPR011701">
    <property type="entry name" value="MFS"/>
</dbReference>
<feature type="transmembrane region" description="Helical" evidence="7">
    <location>
        <begin position="338"/>
        <end position="357"/>
    </location>
</feature>
<evidence type="ECO:0000313" key="10">
    <source>
        <dbReference type="Proteomes" id="UP000009328"/>
    </source>
</evidence>